<organism evidence="1 2">
    <name type="scientific">Streptomonospora wellingtoniae</name>
    <dbReference type="NCBI Taxonomy" id="3075544"/>
    <lineage>
        <taxon>Bacteria</taxon>
        <taxon>Bacillati</taxon>
        <taxon>Actinomycetota</taxon>
        <taxon>Actinomycetes</taxon>
        <taxon>Streptosporangiales</taxon>
        <taxon>Nocardiopsidaceae</taxon>
        <taxon>Streptomonospora</taxon>
    </lineage>
</organism>
<comment type="caution">
    <text evidence="1">The sequence shown here is derived from an EMBL/GenBank/DDBJ whole genome shotgun (WGS) entry which is preliminary data.</text>
</comment>
<name>A0ABU2L1A9_9ACTN</name>
<dbReference type="EMBL" id="JAVREK010000100">
    <property type="protein sequence ID" value="MDT0305346.1"/>
    <property type="molecule type" value="Genomic_DNA"/>
</dbReference>
<evidence type="ECO:0000313" key="2">
    <source>
        <dbReference type="Proteomes" id="UP001183226"/>
    </source>
</evidence>
<dbReference type="RefSeq" id="WP_311547854.1">
    <property type="nucleotide sequence ID" value="NZ_JAVREK010000100.1"/>
</dbReference>
<accession>A0ABU2L1A9</accession>
<protein>
    <submittedName>
        <fullName evidence="1">Uncharacterized protein</fullName>
    </submittedName>
</protein>
<reference evidence="2" key="1">
    <citation type="submission" date="2023-07" db="EMBL/GenBank/DDBJ databases">
        <title>30 novel species of actinomycetes from the DSMZ collection.</title>
        <authorList>
            <person name="Nouioui I."/>
        </authorList>
    </citation>
    <scope>NUCLEOTIDE SEQUENCE [LARGE SCALE GENOMIC DNA]</scope>
    <source>
        <strain evidence="2">DSM 45055</strain>
    </source>
</reference>
<keyword evidence="2" id="KW-1185">Reference proteome</keyword>
<evidence type="ECO:0000313" key="1">
    <source>
        <dbReference type="EMBL" id="MDT0305346.1"/>
    </source>
</evidence>
<sequence length="85" mass="9155">LGHIAFEMLGALAGLFIQQGQIEDGKRDALDMKMARDEFLGALITGTISAGLAPIVDRVIGIQIDRVLKNNLDILTNTPPPRITT</sequence>
<feature type="non-terminal residue" evidence="1">
    <location>
        <position position="85"/>
    </location>
</feature>
<gene>
    <name evidence="1" type="ORF">RM446_24795</name>
</gene>
<dbReference type="Proteomes" id="UP001183226">
    <property type="component" value="Unassembled WGS sequence"/>
</dbReference>
<feature type="non-terminal residue" evidence="1">
    <location>
        <position position="1"/>
    </location>
</feature>
<proteinExistence type="predicted"/>